<evidence type="ECO:0000313" key="2">
    <source>
        <dbReference type="EMBL" id="HJB38472.1"/>
    </source>
</evidence>
<dbReference type="InterPro" id="IPR006638">
    <property type="entry name" value="Elp3/MiaA/NifB-like_rSAM"/>
</dbReference>
<accession>A0A9D2M020</accession>
<feature type="domain" description="Radical SAM core" evidence="1">
    <location>
        <begin position="157"/>
        <end position="397"/>
    </location>
</feature>
<evidence type="ECO:0000259" key="1">
    <source>
        <dbReference type="PROSITE" id="PS51918"/>
    </source>
</evidence>
<dbReference type="GO" id="GO:0006779">
    <property type="term" value="P:porphyrin-containing compound biosynthetic process"/>
    <property type="evidence" value="ECO:0007669"/>
    <property type="project" value="TreeGrafter"/>
</dbReference>
<protein>
    <submittedName>
        <fullName evidence="2">Coproporphyrinogen dehydrogenase HemZ</fullName>
        <ecNumber evidence="2">1.3.98.3</ecNumber>
    </submittedName>
</protein>
<organism evidence="2 3">
    <name type="scientific">Candidatus Acutalibacter ornithocaccae</name>
    <dbReference type="NCBI Taxonomy" id="2838416"/>
    <lineage>
        <taxon>Bacteria</taxon>
        <taxon>Bacillati</taxon>
        <taxon>Bacillota</taxon>
        <taxon>Clostridia</taxon>
        <taxon>Eubacteriales</taxon>
        <taxon>Acutalibacteraceae</taxon>
        <taxon>Acutalibacter</taxon>
    </lineage>
</organism>
<dbReference type="SFLD" id="SFLDF00310">
    <property type="entry name" value="oxygen-independent_coproporphy"/>
    <property type="match status" value="1"/>
</dbReference>
<dbReference type="NCBIfam" id="TIGR03994">
    <property type="entry name" value="rSAM_HemZ"/>
    <property type="match status" value="1"/>
</dbReference>
<dbReference type="SMART" id="SM00729">
    <property type="entry name" value="Elp3"/>
    <property type="match status" value="1"/>
</dbReference>
<dbReference type="GO" id="GO:0005737">
    <property type="term" value="C:cytoplasm"/>
    <property type="evidence" value="ECO:0007669"/>
    <property type="project" value="TreeGrafter"/>
</dbReference>
<dbReference type="PROSITE" id="PS51918">
    <property type="entry name" value="RADICAL_SAM"/>
    <property type="match status" value="1"/>
</dbReference>
<keyword evidence="2" id="KW-0560">Oxidoreductase</keyword>
<dbReference type="Gene3D" id="3.80.30.20">
    <property type="entry name" value="tm_1862 like domain"/>
    <property type="match status" value="1"/>
</dbReference>
<dbReference type="PANTHER" id="PTHR13932:SF1">
    <property type="entry name" value="OXYGEN-INDEPENDENT COPROPORPHYRINOGEN-III OXIDASE-LIKE PROTEIN HEMZ"/>
    <property type="match status" value="1"/>
</dbReference>
<dbReference type="InterPro" id="IPR023995">
    <property type="entry name" value="HemZ"/>
</dbReference>
<dbReference type="GO" id="GO:0051989">
    <property type="term" value="F:coproporphyrinogen dehydrogenase activity"/>
    <property type="evidence" value="ECO:0007669"/>
    <property type="project" value="UniProtKB-EC"/>
</dbReference>
<reference evidence="2" key="2">
    <citation type="submission" date="2021-04" db="EMBL/GenBank/DDBJ databases">
        <authorList>
            <person name="Gilroy R."/>
        </authorList>
    </citation>
    <scope>NUCLEOTIDE SEQUENCE</scope>
    <source>
        <strain evidence="2">ChiBcolR8-3208</strain>
    </source>
</reference>
<sequence length="493" mass="54800">MELFLSGSSYRYECENLCRLFFPYSPVKVEAWDQPGPPSPGEGPWAWAVIEGGPGAYSYQVTVSDGERALTRQAGAPALEEYSMTDLLYNAFVELTGNHPAWGMLTGIHPVKLLRQYVEERGEEEGLAHFQGHCYVTPPKAELAHRVLRAQGPAVEALGENDFSLYVSIPFCPTRCAYCSFVSQDMEHAKKLMDPYFQLLLEEIEKVAQVTKDLGLSLVSVYIGGGTPTTLSARQLSALCGKIRQVFDFSRCGEFTVEAGRPDTITQEKLLALREADISRISINPQSLSDQVLRNIGRRHTAQDVVEAFHLAQRLGFSNINADLIVGLPGDDLTSFQRTLDGVLQLGASNVTVHSLAIKRSARLNAPGGDLSAHSNAQEAAAMVDYSIQRLTQEGFEPYYLYRQTRMAGNLENTGWAKPGSICRYNIYTMDESNTVIACGAGGVSKVKDPYSGRLERIFNFKLPLEYINRFPEILQRKDGVTALYEQFRQRLR</sequence>
<reference evidence="2" key="1">
    <citation type="journal article" date="2021" name="PeerJ">
        <title>Extensive microbial diversity within the chicken gut microbiome revealed by metagenomics and culture.</title>
        <authorList>
            <person name="Gilroy R."/>
            <person name="Ravi A."/>
            <person name="Getino M."/>
            <person name="Pursley I."/>
            <person name="Horton D.L."/>
            <person name="Alikhan N.F."/>
            <person name="Baker D."/>
            <person name="Gharbi K."/>
            <person name="Hall N."/>
            <person name="Watson M."/>
            <person name="Adriaenssens E.M."/>
            <person name="Foster-Nyarko E."/>
            <person name="Jarju S."/>
            <person name="Secka A."/>
            <person name="Antonio M."/>
            <person name="Oren A."/>
            <person name="Chaudhuri R.R."/>
            <person name="La Ragione R."/>
            <person name="Hildebrand F."/>
            <person name="Pallen M.J."/>
        </authorList>
    </citation>
    <scope>NUCLEOTIDE SEQUENCE</scope>
    <source>
        <strain evidence="2">ChiBcolR8-3208</strain>
    </source>
</reference>
<dbReference type="SUPFAM" id="SSF102114">
    <property type="entry name" value="Radical SAM enzymes"/>
    <property type="match status" value="1"/>
</dbReference>
<dbReference type="PANTHER" id="PTHR13932">
    <property type="entry name" value="COPROPORPHYRINIGEN III OXIDASE"/>
    <property type="match status" value="1"/>
</dbReference>
<dbReference type="AlphaFoldDB" id="A0A9D2M020"/>
<dbReference type="SFLD" id="SFLDG01065">
    <property type="entry name" value="anaerobic_coproporphyrinogen-I"/>
    <property type="match status" value="1"/>
</dbReference>
<dbReference type="EC" id="1.3.98.3" evidence="2"/>
<dbReference type="InterPro" id="IPR023404">
    <property type="entry name" value="rSAM_horseshoe"/>
</dbReference>
<evidence type="ECO:0000313" key="3">
    <source>
        <dbReference type="Proteomes" id="UP000824214"/>
    </source>
</evidence>
<dbReference type="InterPro" id="IPR007197">
    <property type="entry name" value="rSAM"/>
</dbReference>
<dbReference type="CDD" id="cd01335">
    <property type="entry name" value="Radical_SAM"/>
    <property type="match status" value="1"/>
</dbReference>
<dbReference type="EMBL" id="DWXZ01000221">
    <property type="protein sequence ID" value="HJB38472.1"/>
    <property type="molecule type" value="Genomic_DNA"/>
</dbReference>
<gene>
    <name evidence="2" type="primary">hemZ</name>
    <name evidence="2" type="ORF">H9942_10490</name>
</gene>
<dbReference type="InterPro" id="IPR034505">
    <property type="entry name" value="Coproporphyrinogen-III_oxidase"/>
</dbReference>
<dbReference type="GO" id="GO:0051539">
    <property type="term" value="F:4 iron, 4 sulfur cluster binding"/>
    <property type="evidence" value="ECO:0007669"/>
    <property type="project" value="TreeGrafter"/>
</dbReference>
<name>A0A9D2M020_9FIRM</name>
<dbReference type="InterPro" id="IPR058240">
    <property type="entry name" value="rSAM_sf"/>
</dbReference>
<comment type="caution">
    <text evidence="2">The sequence shown here is derived from an EMBL/GenBank/DDBJ whole genome shotgun (WGS) entry which is preliminary data.</text>
</comment>
<dbReference type="Proteomes" id="UP000824214">
    <property type="component" value="Unassembled WGS sequence"/>
</dbReference>
<dbReference type="SFLD" id="SFLDG01082">
    <property type="entry name" value="B12-binding_domain_containing"/>
    <property type="match status" value="1"/>
</dbReference>
<dbReference type="SFLD" id="SFLDS00029">
    <property type="entry name" value="Radical_SAM"/>
    <property type="match status" value="1"/>
</dbReference>
<dbReference type="Pfam" id="PF04055">
    <property type="entry name" value="Radical_SAM"/>
    <property type="match status" value="1"/>
</dbReference>
<proteinExistence type="predicted"/>